<sequence length="117" mass="12401">MVTFIDIDGDPNQVSATGAVLRAMAEGFRGKIQGIKGEISGIESERPWGNDKYGKAFETTFNQVPDGGESSLRDSVADGMSRAGDGLIKVGDTTILAMTSYLGVDIEGETEINQVQV</sequence>
<keyword evidence="2" id="KW-1185">Reference proteome</keyword>
<protein>
    <submittedName>
        <fullName evidence="1">Uncharacterized protein</fullName>
    </submittedName>
</protein>
<accession>A0ABW3YP74</accession>
<comment type="caution">
    <text evidence="1">The sequence shown here is derived from an EMBL/GenBank/DDBJ whole genome shotgun (WGS) entry which is preliminary data.</text>
</comment>
<gene>
    <name evidence="1" type="ORF">ACFQ4H_29595</name>
</gene>
<dbReference type="RefSeq" id="WP_377577256.1">
    <property type="nucleotide sequence ID" value="NZ_JBHTMP010000072.1"/>
</dbReference>
<name>A0ABW3YP74_9ACTN</name>
<evidence type="ECO:0000313" key="2">
    <source>
        <dbReference type="Proteomes" id="UP001597260"/>
    </source>
</evidence>
<reference evidence="2" key="1">
    <citation type="journal article" date="2019" name="Int. J. Syst. Evol. Microbiol.">
        <title>The Global Catalogue of Microorganisms (GCM) 10K type strain sequencing project: providing services to taxonomists for standard genome sequencing and annotation.</title>
        <authorList>
            <consortium name="The Broad Institute Genomics Platform"/>
            <consortium name="The Broad Institute Genome Sequencing Center for Infectious Disease"/>
            <person name="Wu L."/>
            <person name="Ma J."/>
        </authorList>
    </citation>
    <scope>NUCLEOTIDE SEQUENCE [LARGE SCALE GENOMIC DNA]</scope>
    <source>
        <strain evidence="2">JCM 31037</strain>
    </source>
</reference>
<dbReference type="Proteomes" id="UP001597260">
    <property type="component" value="Unassembled WGS sequence"/>
</dbReference>
<evidence type="ECO:0000313" key="1">
    <source>
        <dbReference type="EMBL" id="MFD1325247.1"/>
    </source>
</evidence>
<organism evidence="1 2">
    <name type="scientific">Micromonospora sonneratiae</name>
    <dbReference type="NCBI Taxonomy" id="1184706"/>
    <lineage>
        <taxon>Bacteria</taxon>
        <taxon>Bacillati</taxon>
        <taxon>Actinomycetota</taxon>
        <taxon>Actinomycetes</taxon>
        <taxon>Micromonosporales</taxon>
        <taxon>Micromonosporaceae</taxon>
        <taxon>Micromonospora</taxon>
    </lineage>
</organism>
<dbReference type="EMBL" id="JBHTMP010000072">
    <property type="protein sequence ID" value="MFD1325247.1"/>
    <property type="molecule type" value="Genomic_DNA"/>
</dbReference>
<proteinExistence type="predicted"/>